<dbReference type="STRING" id="540747.SAMN04488031_104292"/>
<dbReference type="InterPro" id="IPR027417">
    <property type="entry name" value="P-loop_NTPase"/>
</dbReference>
<evidence type="ECO:0000313" key="8">
    <source>
        <dbReference type="Proteomes" id="UP000051401"/>
    </source>
</evidence>
<dbReference type="CDD" id="cd03257">
    <property type="entry name" value="ABC_NikE_OppD_transporters"/>
    <property type="match status" value="1"/>
</dbReference>
<name>A0A0T5PBU6_9RHOB</name>
<evidence type="ECO:0000313" key="9">
    <source>
        <dbReference type="Proteomes" id="UP000325785"/>
    </source>
</evidence>
<dbReference type="SMART" id="SM00382">
    <property type="entry name" value="AAA"/>
    <property type="match status" value="1"/>
</dbReference>
<dbReference type="GO" id="GO:0055085">
    <property type="term" value="P:transmembrane transport"/>
    <property type="evidence" value="ECO:0007669"/>
    <property type="project" value="UniProtKB-ARBA"/>
</dbReference>
<dbReference type="Pfam" id="PF00005">
    <property type="entry name" value="ABC_tran"/>
    <property type="match status" value="1"/>
</dbReference>
<organism evidence="6 8">
    <name type="scientific">Roseovarius indicus</name>
    <dbReference type="NCBI Taxonomy" id="540747"/>
    <lineage>
        <taxon>Bacteria</taxon>
        <taxon>Pseudomonadati</taxon>
        <taxon>Pseudomonadota</taxon>
        <taxon>Alphaproteobacteria</taxon>
        <taxon>Rhodobacterales</taxon>
        <taxon>Roseobacteraceae</taxon>
        <taxon>Roseovarius</taxon>
    </lineage>
</organism>
<dbReference type="GO" id="GO:0015833">
    <property type="term" value="P:peptide transport"/>
    <property type="evidence" value="ECO:0007669"/>
    <property type="project" value="InterPro"/>
</dbReference>
<dbReference type="FunFam" id="3.40.50.300:FF:000016">
    <property type="entry name" value="Oligopeptide ABC transporter ATP-binding component"/>
    <property type="match status" value="1"/>
</dbReference>
<dbReference type="PROSITE" id="PS00211">
    <property type="entry name" value="ABC_TRANSPORTER_1"/>
    <property type="match status" value="1"/>
</dbReference>
<dbReference type="InterPro" id="IPR050319">
    <property type="entry name" value="ABC_transp_ATP-bind"/>
</dbReference>
<dbReference type="GO" id="GO:0005886">
    <property type="term" value="C:plasma membrane"/>
    <property type="evidence" value="ECO:0007669"/>
    <property type="project" value="UniProtKB-SubCell"/>
</dbReference>
<dbReference type="PROSITE" id="PS50893">
    <property type="entry name" value="ABC_TRANSPORTER_2"/>
    <property type="match status" value="1"/>
</dbReference>
<reference evidence="6 8" key="1">
    <citation type="submission" date="2015-04" db="EMBL/GenBank/DDBJ databases">
        <title>The draft genome sequence of Roseovarius indicus B108T.</title>
        <authorList>
            <person name="Li G."/>
            <person name="Lai Q."/>
            <person name="Shao Z."/>
            <person name="Yan P."/>
        </authorList>
    </citation>
    <scope>NUCLEOTIDE SEQUENCE [LARGE SCALE GENOMIC DNA]</scope>
    <source>
        <strain evidence="6 8">B108</strain>
    </source>
</reference>
<gene>
    <name evidence="7" type="primary">oppF_3</name>
    <name evidence="7" type="ORF">RIdsm_01254</name>
    <name evidence="6" type="ORF">XM52_06615</name>
</gene>
<reference evidence="7 9" key="2">
    <citation type="submission" date="2018-08" db="EMBL/GenBank/DDBJ databases">
        <title>Genetic Globetrotter - A new plasmid hitch-hiking vast phylogenetic and geographic distances.</title>
        <authorList>
            <person name="Vollmers J."/>
            <person name="Petersen J."/>
        </authorList>
    </citation>
    <scope>NUCLEOTIDE SEQUENCE [LARGE SCALE GENOMIC DNA]</scope>
    <source>
        <strain evidence="7 9">DSM 26383</strain>
    </source>
</reference>
<dbReference type="Pfam" id="PF08352">
    <property type="entry name" value="oligo_HPY"/>
    <property type="match status" value="1"/>
</dbReference>
<feature type="domain" description="ABC transporter" evidence="5">
    <location>
        <begin position="19"/>
        <end position="268"/>
    </location>
</feature>
<evidence type="ECO:0000256" key="3">
    <source>
        <dbReference type="ARBA" id="ARBA00022741"/>
    </source>
</evidence>
<dbReference type="EMBL" id="LAXI01000003">
    <property type="protein sequence ID" value="KRS18484.1"/>
    <property type="molecule type" value="Genomic_DNA"/>
</dbReference>
<dbReference type="Proteomes" id="UP000051401">
    <property type="component" value="Unassembled WGS sequence"/>
</dbReference>
<evidence type="ECO:0000259" key="5">
    <source>
        <dbReference type="PROSITE" id="PS50893"/>
    </source>
</evidence>
<dbReference type="GO" id="GO:0016887">
    <property type="term" value="F:ATP hydrolysis activity"/>
    <property type="evidence" value="ECO:0007669"/>
    <property type="project" value="InterPro"/>
</dbReference>
<evidence type="ECO:0000313" key="7">
    <source>
        <dbReference type="EMBL" id="QEW25467.1"/>
    </source>
</evidence>
<dbReference type="Gene3D" id="3.40.50.300">
    <property type="entry name" value="P-loop containing nucleotide triphosphate hydrolases"/>
    <property type="match status" value="1"/>
</dbReference>
<dbReference type="KEGG" id="rid:RIdsm_01254"/>
<evidence type="ECO:0000256" key="4">
    <source>
        <dbReference type="ARBA" id="ARBA00022840"/>
    </source>
</evidence>
<dbReference type="PANTHER" id="PTHR43776">
    <property type="entry name" value="TRANSPORT ATP-BINDING PROTEIN"/>
    <property type="match status" value="1"/>
</dbReference>
<dbReference type="InterPro" id="IPR003593">
    <property type="entry name" value="AAA+_ATPase"/>
</dbReference>
<accession>A0A0T5PBU6</accession>
<evidence type="ECO:0000256" key="1">
    <source>
        <dbReference type="ARBA" id="ARBA00004417"/>
    </source>
</evidence>
<dbReference type="Proteomes" id="UP000325785">
    <property type="component" value="Chromosome"/>
</dbReference>
<evidence type="ECO:0000313" key="6">
    <source>
        <dbReference type="EMBL" id="KRS18484.1"/>
    </source>
</evidence>
<dbReference type="PATRIC" id="fig|540747.5.peg.3685"/>
<dbReference type="SUPFAM" id="SSF52540">
    <property type="entry name" value="P-loop containing nucleoside triphosphate hydrolases"/>
    <property type="match status" value="1"/>
</dbReference>
<dbReference type="InterPro" id="IPR003439">
    <property type="entry name" value="ABC_transporter-like_ATP-bd"/>
</dbReference>
<proteinExistence type="predicted"/>
<sequence>MSRPATADVTPQPAAEPLLRATDIRQHFPVRRGFFKPNAYVKAVNGVSFDLMEGETFGLVGESGCGKSTLGRTLLRLIEPTDGACFYRNENIFEKTQAEFGKYRRELQMVFQDPYSSLNPKMRVGSILEEAMTIHGIGTRKERTDRVIDLLETVGLSSEHYFRFPHEFSGGQRQRINLARALSLTPKVVVCDETVSALDVSIQAQVLNLMKRIRKEFDLSYLFISHDLGVVKYISDRIGVMYLGNLVEVATSKELFEAPKHPYTQALISALPKTNPKIDKQRIKLSGEVPSPLNPPSGCCFHTRCPHATDICRKVVPTSRTISGTHKAACHLYEDNV</sequence>
<dbReference type="GO" id="GO:0005524">
    <property type="term" value="F:ATP binding"/>
    <property type="evidence" value="ECO:0007669"/>
    <property type="project" value="UniProtKB-KW"/>
</dbReference>
<keyword evidence="3" id="KW-0547">Nucleotide-binding</keyword>
<dbReference type="InterPro" id="IPR017871">
    <property type="entry name" value="ABC_transporter-like_CS"/>
</dbReference>
<dbReference type="NCBIfam" id="NF008453">
    <property type="entry name" value="PRK11308.1"/>
    <property type="match status" value="1"/>
</dbReference>
<dbReference type="NCBIfam" id="TIGR01727">
    <property type="entry name" value="oligo_HPY"/>
    <property type="match status" value="1"/>
</dbReference>
<keyword evidence="2" id="KW-0813">Transport</keyword>
<evidence type="ECO:0000256" key="2">
    <source>
        <dbReference type="ARBA" id="ARBA00022448"/>
    </source>
</evidence>
<dbReference type="InterPro" id="IPR013563">
    <property type="entry name" value="Oligopep_ABC_C"/>
</dbReference>
<protein>
    <submittedName>
        <fullName evidence="7">Stage 0 sporulation protein KE</fullName>
    </submittedName>
</protein>
<dbReference type="AlphaFoldDB" id="A0A0T5PBU6"/>
<keyword evidence="8" id="KW-1185">Reference proteome</keyword>
<dbReference type="RefSeq" id="WP_057814559.1">
    <property type="nucleotide sequence ID" value="NZ_CP031598.1"/>
</dbReference>
<dbReference type="EMBL" id="CP031598">
    <property type="protein sequence ID" value="QEW25467.1"/>
    <property type="molecule type" value="Genomic_DNA"/>
</dbReference>
<dbReference type="OrthoDB" id="9802264at2"/>
<keyword evidence="4" id="KW-0067">ATP-binding</keyword>
<comment type="subcellular location">
    <subcellularLocation>
        <location evidence="1">Cell inner membrane</location>
        <topology evidence="1">Peripheral membrane protein</topology>
    </subcellularLocation>
</comment>